<dbReference type="EMBL" id="JACGWO010000001">
    <property type="protein sequence ID" value="KAK4438650.1"/>
    <property type="molecule type" value="Genomic_DNA"/>
</dbReference>
<organism evidence="2 3">
    <name type="scientific">Sesamum alatum</name>
    <dbReference type="NCBI Taxonomy" id="300844"/>
    <lineage>
        <taxon>Eukaryota</taxon>
        <taxon>Viridiplantae</taxon>
        <taxon>Streptophyta</taxon>
        <taxon>Embryophyta</taxon>
        <taxon>Tracheophyta</taxon>
        <taxon>Spermatophyta</taxon>
        <taxon>Magnoliopsida</taxon>
        <taxon>eudicotyledons</taxon>
        <taxon>Gunneridae</taxon>
        <taxon>Pentapetalae</taxon>
        <taxon>asterids</taxon>
        <taxon>lamiids</taxon>
        <taxon>Lamiales</taxon>
        <taxon>Pedaliaceae</taxon>
        <taxon>Sesamum</taxon>
    </lineage>
</organism>
<reference evidence="2" key="2">
    <citation type="journal article" date="2024" name="Plant">
        <title>Genomic evolution and insights into agronomic trait innovations of Sesamum species.</title>
        <authorList>
            <person name="Miao H."/>
            <person name="Wang L."/>
            <person name="Qu L."/>
            <person name="Liu H."/>
            <person name="Sun Y."/>
            <person name="Le M."/>
            <person name="Wang Q."/>
            <person name="Wei S."/>
            <person name="Zheng Y."/>
            <person name="Lin W."/>
            <person name="Duan Y."/>
            <person name="Cao H."/>
            <person name="Xiong S."/>
            <person name="Wang X."/>
            <person name="Wei L."/>
            <person name="Li C."/>
            <person name="Ma Q."/>
            <person name="Ju M."/>
            <person name="Zhao R."/>
            <person name="Li G."/>
            <person name="Mu C."/>
            <person name="Tian Q."/>
            <person name="Mei H."/>
            <person name="Zhang T."/>
            <person name="Gao T."/>
            <person name="Zhang H."/>
        </authorList>
    </citation>
    <scope>NUCLEOTIDE SEQUENCE</scope>
    <source>
        <strain evidence="2">3651</strain>
    </source>
</reference>
<dbReference type="AlphaFoldDB" id="A0AAE2CY32"/>
<keyword evidence="3" id="KW-1185">Reference proteome</keyword>
<proteinExistence type="predicted"/>
<protein>
    <submittedName>
        <fullName evidence="2">Uncharacterized protein</fullName>
    </submittedName>
</protein>
<feature type="region of interest" description="Disordered" evidence="1">
    <location>
        <begin position="1"/>
        <end position="41"/>
    </location>
</feature>
<comment type="caution">
    <text evidence="2">The sequence shown here is derived from an EMBL/GenBank/DDBJ whole genome shotgun (WGS) entry which is preliminary data.</text>
</comment>
<dbReference type="Proteomes" id="UP001293254">
    <property type="component" value="Unassembled WGS sequence"/>
</dbReference>
<sequence>MPSGPKKRKAAKKKKELKEILGNIAPDDVREESSNIETESIHEKTVDSVIFDGPLMDSKISEDEAVHCTESIDSKNCEEVPFQQPVQKHEEIESLESDDGVVTDCVPVDYITEPQETSETGLETNTEIGIVTNASLVTQSQEEEENRLDEVKFSELIEHVKRSTVEQLEAMEKGRVVLQKILDDLNSIQLMVESRI</sequence>
<gene>
    <name evidence="2" type="ORF">Salat_0199500</name>
</gene>
<name>A0AAE2CY32_9LAMI</name>
<evidence type="ECO:0000313" key="2">
    <source>
        <dbReference type="EMBL" id="KAK4438650.1"/>
    </source>
</evidence>
<evidence type="ECO:0000313" key="3">
    <source>
        <dbReference type="Proteomes" id="UP001293254"/>
    </source>
</evidence>
<accession>A0AAE2CY32</accession>
<evidence type="ECO:0000256" key="1">
    <source>
        <dbReference type="SAM" id="MobiDB-lite"/>
    </source>
</evidence>
<reference evidence="2" key="1">
    <citation type="submission" date="2020-06" db="EMBL/GenBank/DDBJ databases">
        <authorList>
            <person name="Li T."/>
            <person name="Hu X."/>
            <person name="Zhang T."/>
            <person name="Song X."/>
            <person name="Zhang H."/>
            <person name="Dai N."/>
            <person name="Sheng W."/>
            <person name="Hou X."/>
            <person name="Wei L."/>
        </authorList>
    </citation>
    <scope>NUCLEOTIDE SEQUENCE</scope>
    <source>
        <strain evidence="2">3651</strain>
        <tissue evidence="2">Leaf</tissue>
    </source>
</reference>
<feature type="compositionally biased region" description="Basic and acidic residues" evidence="1">
    <location>
        <begin position="27"/>
        <end position="41"/>
    </location>
</feature>
<feature type="compositionally biased region" description="Basic residues" evidence="1">
    <location>
        <begin position="1"/>
        <end position="15"/>
    </location>
</feature>